<feature type="transmembrane region" description="Helical" evidence="5">
    <location>
        <begin position="228"/>
        <end position="252"/>
    </location>
</feature>
<dbReference type="Gene3D" id="1.20.1250.20">
    <property type="entry name" value="MFS general substrate transporter like domains"/>
    <property type="match status" value="1"/>
</dbReference>
<feature type="transmembrane region" description="Helical" evidence="5">
    <location>
        <begin position="502"/>
        <end position="522"/>
    </location>
</feature>
<dbReference type="GO" id="GO:0022857">
    <property type="term" value="F:transmembrane transporter activity"/>
    <property type="evidence" value="ECO:0007669"/>
    <property type="project" value="InterPro"/>
</dbReference>
<dbReference type="GO" id="GO:0016020">
    <property type="term" value="C:membrane"/>
    <property type="evidence" value="ECO:0007669"/>
    <property type="project" value="UniProtKB-SubCell"/>
</dbReference>
<dbReference type="PANTHER" id="PTHR24064">
    <property type="entry name" value="SOLUTE CARRIER FAMILY 22 MEMBER"/>
    <property type="match status" value="1"/>
</dbReference>
<dbReference type="PROSITE" id="PS00216">
    <property type="entry name" value="SUGAR_TRANSPORT_1"/>
    <property type="match status" value="1"/>
</dbReference>
<feature type="transmembrane region" description="Helical" evidence="5">
    <location>
        <begin position="142"/>
        <end position="159"/>
    </location>
</feature>
<keyword evidence="3 5" id="KW-1133">Transmembrane helix</keyword>
<dbReference type="InterPro" id="IPR005828">
    <property type="entry name" value="MFS_sugar_transport-like"/>
</dbReference>
<evidence type="ECO:0000256" key="1">
    <source>
        <dbReference type="ARBA" id="ARBA00004141"/>
    </source>
</evidence>
<reference evidence="7" key="1">
    <citation type="submission" date="2025-08" db="UniProtKB">
        <authorList>
            <consortium name="Ensembl"/>
        </authorList>
    </citation>
    <scope>IDENTIFICATION</scope>
</reference>
<evidence type="ECO:0000313" key="7">
    <source>
        <dbReference type="Ensembl" id="ENSDLAP00005008278.1"/>
    </source>
</evidence>
<keyword evidence="4 5" id="KW-0472">Membrane</keyword>
<protein>
    <recommendedName>
        <fullName evidence="6">Major facilitator superfamily (MFS) profile domain-containing protein</fullName>
    </recommendedName>
</protein>
<evidence type="ECO:0000256" key="4">
    <source>
        <dbReference type="ARBA" id="ARBA00023136"/>
    </source>
</evidence>
<dbReference type="Proteomes" id="UP000694389">
    <property type="component" value="Unassembled WGS sequence"/>
</dbReference>
<dbReference type="SUPFAM" id="SSF103473">
    <property type="entry name" value="MFS general substrate transporter"/>
    <property type="match status" value="1"/>
</dbReference>
<feature type="transmembrane region" description="Helical" evidence="5">
    <location>
        <begin position="20"/>
        <end position="43"/>
    </location>
</feature>
<feature type="transmembrane region" description="Helical" evidence="5">
    <location>
        <begin position="258"/>
        <end position="276"/>
    </location>
</feature>
<feature type="transmembrane region" description="Helical" evidence="5">
    <location>
        <begin position="414"/>
        <end position="433"/>
    </location>
</feature>
<dbReference type="Ensembl" id="ENSDLAT00005009071.2">
    <property type="protein sequence ID" value="ENSDLAP00005008278.1"/>
    <property type="gene ID" value="ENSDLAG00005004227.2"/>
</dbReference>
<dbReference type="PROSITE" id="PS50850">
    <property type="entry name" value="MFS"/>
    <property type="match status" value="1"/>
</dbReference>
<comment type="subcellular location">
    <subcellularLocation>
        <location evidence="1">Membrane</location>
        <topology evidence="1">Multi-pass membrane protein</topology>
    </subcellularLocation>
</comment>
<sequence length="564" mass="63365">MTDYAGAIAFLGQWGRFQQVVFFLLCASIVPNGFGAFTLVFLADIPNHHCVVPDVNLTDDWLKSIIPVKVVNGEQELSRCSRYRLDVVRNLSAQGLIPGRDVNLTDLEQEGCVDGWSYSRDIYQSTIVSEFDLVCSEQWKQPLTSTVFFLGVLFGSFFSGQLSDRFGRKPVLFATMAVQTVFTFIQVFSVSWIMFTILLFINGLGQMSNFVAALVLGAEILTSNVRVLYSSMGTCLGFVVGYMMLPLFAYFLRDWKSLLLALSVPGLAYLPLWWFIPESPRWLLSQGRVEEAEAIVRKASKWNKVQAPRVIFKDYSVKKTESKEHHSIFDLVRKSSIRILVASINTFHVFRFFIIIFVIFVLPSFTLTTGYYSLSFNTSQLHADPYISCFISAAVEIPAYISSWLALRYLPRRLSVICTLLLGAVSLFLIQLVPQHLSIISVALEMLGKYAITTGTSLMFAYTSELYPTVLRNTATGTCTTVSRVGSCITPFLLKLSVYFKYLPYITLGTLAVVAAFATLYLPESFGRPLPETIQQMHQREGQRQAGEHVEHLAAKELDISPRS</sequence>
<name>A0A8C4GH27_DICLA</name>
<keyword evidence="2 5" id="KW-0812">Transmembrane</keyword>
<dbReference type="AlphaFoldDB" id="A0A8C4GH27"/>
<proteinExistence type="predicted"/>
<accession>A0A8C4GH27</accession>
<evidence type="ECO:0000259" key="6">
    <source>
        <dbReference type="PROSITE" id="PS50850"/>
    </source>
</evidence>
<evidence type="ECO:0000313" key="8">
    <source>
        <dbReference type="Proteomes" id="UP000694389"/>
    </source>
</evidence>
<feature type="domain" description="Major facilitator superfamily (MFS) profile" evidence="6">
    <location>
        <begin position="87"/>
        <end position="527"/>
    </location>
</feature>
<dbReference type="InterPro" id="IPR036259">
    <property type="entry name" value="MFS_trans_sf"/>
</dbReference>
<organism evidence="7 8">
    <name type="scientific">Dicentrarchus labrax</name>
    <name type="common">European seabass</name>
    <name type="synonym">Morone labrax</name>
    <dbReference type="NCBI Taxonomy" id="13489"/>
    <lineage>
        <taxon>Eukaryota</taxon>
        <taxon>Metazoa</taxon>
        <taxon>Chordata</taxon>
        <taxon>Craniata</taxon>
        <taxon>Vertebrata</taxon>
        <taxon>Euteleostomi</taxon>
        <taxon>Actinopterygii</taxon>
        <taxon>Neopterygii</taxon>
        <taxon>Teleostei</taxon>
        <taxon>Neoteleostei</taxon>
        <taxon>Acanthomorphata</taxon>
        <taxon>Eupercaria</taxon>
        <taxon>Moronidae</taxon>
        <taxon>Dicentrarchus</taxon>
    </lineage>
</organism>
<feature type="transmembrane region" description="Helical" evidence="5">
    <location>
        <begin position="385"/>
        <end position="407"/>
    </location>
</feature>
<evidence type="ECO:0000256" key="2">
    <source>
        <dbReference type="ARBA" id="ARBA00022692"/>
    </source>
</evidence>
<dbReference type="InterPro" id="IPR005829">
    <property type="entry name" value="Sugar_transporter_CS"/>
</dbReference>
<reference evidence="7" key="2">
    <citation type="submission" date="2025-09" db="UniProtKB">
        <authorList>
            <consortium name="Ensembl"/>
        </authorList>
    </citation>
    <scope>IDENTIFICATION</scope>
</reference>
<evidence type="ECO:0000256" key="3">
    <source>
        <dbReference type="ARBA" id="ARBA00022989"/>
    </source>
</evidence>
<dbReference type="InterPro" id="IPR020846">
    <property type="entry name" value="MFS_dom"/>
</dbReference>
<feature type="transmembrane region" description="Helical" evidence="5">
    <location>
        <begin position="339"/>
        <end position="365"/>
    </location>
</feature>
<evidence type="ECO:0000256" key="5">
    <source>
        <dbReference type="SAM" id="Phobius"/>
    </source>
</evidence>
<keyword evidence="8" id="KW-1185">Reference proteome</keyword>
<dbReference type="Pfam" id="PF00083">
    <property type="entry name" value="Sugar_tr"/>
    <property type="match status" value="1"/>
</dbReference>
<gene>
    <name evidence="7" type="primary">LOC127363590</name>
</gene>
<dbReference type="GeneTree" id="ENSGT00940000163251"/>